<organism evidence="1 2">
    <name type="scientific">Gracilibacillus thailandensis</name>
    <dbReference type="NCBI Taxonomy" id="563735"/>
    <lineage>
        <taxon>Bacteria</taxon>
        <taxon>Bacillati</taxon>
        <taxon>Bacillota</taxon>
        <taxon>Bacilli</taxon>
        <taxon>Bacillales</taxon>
        <taxon>Bacillaceae</taxon>
        <taxon>Gracilibacillus</taxon>
    </lineage>
</organism>
<proteinExistence type="predicted"/>
<evidence type="ECO:0000313" key="2">
    <source>
        <dbReference type="Proteomes" id="UP000435187"/>
    </source>
</evidence>
<gene>
    <name evidence="1" type="ORF">GH885_02000</name>
</gene>
<keyword evidence="2" id="KW-1185">Reference proteome</keyword>
<reference evidence="1 2" key="1">
    <citation type="submission" date="2019-10" db="EMBL/GenBank/DDBJ databases">
        <title>Gracilibacillus salitolerans sp. nov., a moderate halophile isolated from a saline soil in northwest China.</title>
        <authorList>
            <person name="Gan L."/>
        </authorList>
    </citation>
    <scope>NUCLEOTIDE SEQUENCE [LARGE SCALE GENOMIC DNA]</scope>
    <source>
        <strain evidence="1 2">TP2-8</strain>
    </source>
</reference>
<dbReference type="Proteomes" id="UP000435187">
    <property type="component" value="Unassembled WGS sequence"/>
</dbReference>
<comment type="caution">
    <text evidence="1">The sequence shown here is derived from an EMBL/GenBank/DDBJ whole genome shotgun (WGS) entry which is preliminary data.</text>
</comment>
<evidence type="ECO:0000313" key="1">
    <source>
        <dbReference type="EMBL" id="MRI65119.1"/>
    </source>
</evidence>
<protein>
    <submittedName>
        <fullName evidence="1">Uncharacterized protein</fullName>
    </submittedName>
</protein>
<dbReference type="EMBL" id="WJEE01000002">
    <property type="protein sequence ID" value="MRI65119.1"/>
    <property type="molecule type" value="Genomic_DNA"/>
</dbReference>
<name>A0A6N7QYY3_9BACI</name>
<sequence>MLDIQHPDVTEIRRKGYIFEPAEQVFDSMGKPIKKGDPVFKLKVDGKTKVFAEENMSLETQLILSECGAVEDEA</sequence>
<dbReference type="RefSeq" id="WP_153833985.1">
    <property type="nucleotide sequence ID" value="NZ_JBHUMW010000105.1"/>
</dbReference>
<accession>A0A6N7QYY3</accession>
<dbReference type="AlphaFoldDB" id="A0A6N7QYY3"/>